<protein>
    <submittedName>
        <fullName evidence="3">DNA repair exonuclease SbcCD nuclease subunit</fullName>
    </submittedName>
</protein>
<dbReference type="InterPro" id="IPR029052">
    <property type="entry name" value="Metallo-depent_PP-like"/>
</dbReference>
<dbReference type="InterPro" id="IPR014576">
    <property type="entry name" value="Pesterase_YhaO"/>
</dbReference>
<dbReference type="GO" id="GO:0004527">
    <property type="term" value="F:exonuclease activity"/>
    <property type="evidence" value="ECO:0007669"/>
    <property type="project" value="UniProtKB-KW"/>
</dbReference>
<dbReference type="PANTHER" id="PTHR30337:SF7">
    <property type="entry name" value="PHOSPHOESTERASE"/>
    <property type="match status" value="1"/>
</dbReference>
<dbReference type="SUPFAM" id="SSF56300">
    <property type="entry name" value="Metallo-dependent phosphatases"/>
    <property type="match status" value="1"/>
</dbReference>
<dbReference type="InterPro" id="IPR004843">
    <property type="entry name" value="Calcineurin-like_PHP"/>
</dbReference>
<gene>
    <name evidence="3" type="ORF">J2Z20_002633</name>
</gene>
<keyword evidence="4" id="KW-1185">Reference proteome</keyword>
<organism evidence="3 4">
    <name type="scientific">Paenibacillus sediminis</name>
    <dbReference type="NCBI Taxonomy" id="664909"/>
    <lineage>
        <taxon>Bacteria</taxon>
        <taxon>Bacillati</taxon>
        <taxon>Bacillota</taxon>
        <taxon>Bacilli</taxon>
        <taxon>Bacillales</taxon>
        <taxon>Paenibacillaceae</taxon>
        <taxon>Paenibacillus</taxon>
    </lineage>
</organism>
<sequence length="427" mass="48115">MQPFRFIHAADLHLDSLFIGLSGVTDQVRAHLRESTFAALENLVQLGVEEKVDFIVLSGDIYDAGQSSLRAQLRFQEAMQQLEHHGIPVYMIHGNHDPLDSPKANLRVPSNVHVFGPEVEKVIACHRGTGEPVAVVGGVSYRTSSITDNLALSFTRDSASNLFHIAILHANVDGNNEHDSYAPCTRNDLFRSGFDYWALGHIHKRQVLSVSPAIVYPGNIQGRHIKETGPKGCYVVDVNEESKCSLTFHELANVRWYEEELSIDGMQTEEDLKLNIEELLDVIREKSARKMSLVRIHITGRGILHHKLEAGYVLEDLLQEIRRREALHPVHQLVWIEKIKVATSAEVDHQLLIEEDSFLGELFRLGQKAERDEKLGEEIVDSALAPLAENRHIRQLLNKMSHEDKINLIKRAKEMAAALLHDHSDLG</sequence>
<dbReference type="PIRSF" id="PIRSF033091">
    <property type="entry name" value="Pesterase_YhaO"/>
    <property type="match status" value="1"/>
</dbReference>
<keyword evidence="3" id="KW-0269">Exonuclease</keyword>
<evidence type="ECO:0000313" key="3">
    <source>
        <dbReference type="EMBL" id="MBP1937718.1"/>
    </source>
</evidence>
<dbReference type="EMBL" id="JAGGKP010000007">
    <property type="protein sequence ID" value="MBP1937718.1"/>
    <property type="molecule type" value="Genomic_DNA"/>
</dbReference>
<dbReference type="RefSeq" id="WP_209850861.1">
    <property type="nucleotide sequence ID" value="NZ_CBCRVE010000004.1"/>
</dbReference>
<dbReference type="CDD" id="cd00840">
    <property type="entry name" value="MPP_Mre11_N"/>
    <property type="match status" value="1"/>
</dbReference>
<dbReference type="PANTHER" id="PTHR30337">
    <property type="entry name" value="COMPONENT OF ATP-DEPENDENT DSDNA EXONUCLEASE"/>
    <property type="match status" value="1"/>
</dbReference>
<accession>A0ABS4H5A3</accession>
<reference evidence="3 4" key="1">
    <citation type="submission" date="2021-03" db="EMBL/GenBank/DDBJ databases">
        <title>Genomic Encyclopedia of Type Strains, Phase IV (KMG-IV): sequencing the most valuable type-strain genomes for metagenomic binning, comparative biology and taxonomic classification.</title>
        <authorList>
            <person name="Goeker M."/>
        </authorList>
    </citation>
    <scope>NUCLEOTIDE SEQUENCE [LARGE SCALE GENOMIC DNA]</scope>
    <source>
        <strain evidence="3 4">DSM 23491</strain>
    </source>
</reference>
<proteinExistence type="predicted"/>
<evidence type="ECO:0000313" key="4">
    <source>
        <dbReference type="Proteomes" id="UP001519273"/>
    </source>
</evidence>
<dbReference type="InterPro" id="IPR041796">
    <property type="entry name" value="Mre11_N"/>
</dbReference>
<dbReference type="Pfam" id="PF00149">
    <property type="entry name" value="Metallophos"/>
    <property type="match status" value="1"/>
</dbReference>
<dbReference type="Gene3D" id="3.60.21.10">
    <property type="match status" value="1"/>
</dbReference>
<dbReference type="Proteomes" id="UP001519273">
    <property type="component" value="Unassembled WGS sequence"/>
</dbReference>
<dbReference type="InterPro" id="IPR050535">
    <property type="entry name" value="DNA_Repair-Maintenance_Comp"/>
</dbReference>
<keyword evidence="3" id="KW-0540">Nuclease</keyword>
<evidence type="ECO:0000256" key="1">
    <source>
        <dbReference type="ARBA" id="ARBA00022801"/>
    </source>
</evidence>
<name>A0ABS4H5A3_9BACL</name>
<feature type="domain" description="Calcineurin-like phosphoesterase" evidence="2">
    <location>
        <begin position="4"/>
        <end position="204"/>
    </location>
</feature>
<comment type="caution">
    <text evidence="3">The sequence shown here is derived from an EMBL/GenBank/DDBJ whole genome shotgun (WGS) entry which is preliminary data.</text>
</comment>
<keyword evidence="1" id="KW-0378">Hydrolase</keyword>
<evidence type="ECO:0000259" key="2">
    <source>
        <dbReference type="Pfam" id="PF00149"/>
    </source>
</evidence>